<organism evidence="2">
    <name type="scientific">marine sediment metagenome</name>
    <dbReference type="NCBI Taxonomy" id="412755"/>
    <lineage>
        <taxon>unclassified sequences</taxon>
        <taxon>metagenomes</taxon>
        <taxon>ecological metagenomes</taxon>
    </lineage>
</organism>
<feature type="region of interest" description="Disordered" evidence="1">
    <location>
        <begin position="1"/>
        <end position="29"/>
    </location>
</feature>
<reference evidence="2" key="1">
    <citation type="journal article" date="2014" name="Front. Microbiol.">
        <title>High frequency of phylogenetically diverse reductive dehalogenase-homologous genes in deep subseafloor sedimentary metagenomes.</title>
        <authorList>
            <person name="Kawai M."/>
            <person name="Futagami T."/>
            <person name="Toyoda A."/>
            <person name="Takaki Y."/>
            <person name="Nishi S."/>
            <person name="Hori S."/>
            <person name="Arai W."/>
            <person name="Tsubouchi T."/>
            <person name="Morono Y."/>
            <person name="Uchiyama I."/>
            <person name="Ito T."/>
            <person name="Fujiyama A."/>
            <person name="Inagaki F."/>
            <person name="Takami H."/>
        </authorList>
    </citation>
    <scope>NUCLEOTIDE SEQUENCE</scope>
    <source>
        <strain evidence="2">Expedition CK06-06</strain>
    </source>
</reference>
<evidence type="ECO:0000256" key="1">
    <source>
        <dbReference type="SAM" id="MobiDB-lite"/>
    </source>
</evidence>
<gene>
    <name evidence="2" type="ORF">S12H4_05775</name>
</gene>
<protein>
    <submittedName>
        <fullName evidence="2">Uncharacterized protein</fullName>
    </submittedName>
</protein>
<name>X1RFH1_9ZZZZ</name>
<evidence type="ECO:0000313" key="2">
    <source>
        <dbReference type="EMBL" id="GAI65741.1"/>
    </source>
</evidence>
<feature type="non-terminal residue" evidence="2">
    <location>
        <position position="59"/>
    </location>
</feature>
<feature type="compositionally biased region" description="Basic and acidic residues" evidence="1">
    <location>
        <begin position="1"/>
        <end position="16"/>
    </location>
</feature>
<dbReference type="EMBL" id="BARW01001948">
    <property type="protein sequence ID" value="GAI65741.1"/>
    <property type="molecule type" value="Genomic_DNA"/>
</dbReference>
<proteinExistence type="predicted"/>
<dbReference type="AlphaFoldDB" id="X1RFH1"/>
<accession>X1RFH1</accession>
<sequence length="59" mass="6898">MAKAERERKSFHERIFGKGSTPPLERLRRGETLNNMMPMSPEIGPPLPRVLAIKWPWKK</sequence>
<comment type="caution">
    <text evidence="2">The sequence shown here is derived from an EMBL/GenBank/DDBJ whole genome shotgun (WGS) entry which is preliminary data.</text>
</comment>